<dbReference type="AlphaFoldDB" id="A0A9P1KBD6"/>
<sequence>MADRAPAPTGPASTTFRQPSPESAIIIEIDTGTKNTLVICRFNFFTYLKLMSRPLLITYKSLPKRCSLLMFENLKNWRSLVLMVLSITP</sequence>
<proteinExistence type="predicted"/>
<evidence type="ECO:0000313" key="2">
    <source>
        <dbReference type="Proteomes" id="UP000032946"/>
    </source>
</evidence>
<evidence type="ECO:0000313" key="1">
    <source>
        <dbReference type="EMBL" id="CDM92954.1"/>
    </source>
</evidence>
<keyword evidence="2" id="KW-1185">Reference proteome</keyword>
<accession>A0A9P1KBD6</accession>
<protein>
    <submittedName>
        <fullName evidence="1">Uncharacterized protein</fullName>
    </submittedName>
</protein>
<dbReference type="EMBL" id="FO818640">
    <property type="protein sequence ID" value="CDM92954.1"/>
    <property type="molecule type" value="Genomic_DNA"/>
</dbReference>
<organism evidence="1 2">
    <name type="scientific">Limnospira indica PCC 8005</name>
    <dbReference type="NCBI Taxonomy" id="376219"/>
    <lineage>
        <taxon>Bacteria</taxon>
        <taxon>Bacillati</taxon>
        <taxon>Cyanobacteriota</taxon>
        <taxon>Cyanophyceae</taxon>
        <taxon>Oscillatoriophycideae</taxon>
        <taxon>Oscillatoriales</taxon>
        <taxon>Sirenicapillariaceae</taxon>
        <taxon>Limnospira</taxon>
    </lineage>
</organism>
<name>A0A9P1KBD6_9CYAN</name>
<dbReference type="Proteomes" id="UP000032946">
    <property type="component" value="Chromosome"/>
</dbReference>
<gene>
    <name evidence="1" type="ORF">ARTHRO_10627</name>
</gene>
<reference evidence="1 2" key="1">
    <citation type="submission" date="2014-02" db="EMBL/GenBank/DDBJ databases">
        <authorList>
            <person name="Genoscope - CEA"/>
        </authorList>
    </citation>
    <scope>NUCLEOTIDE SEQUENCE [LARGE SCALE GENOMIC DNA]</scope>
    <source>
        <strain evidence="1 2">PCC 8005</strain>
    </source>
</reference>